<dbReference type="Pfam" id="PF00005">
    <property type="entry name" value="ABC_tran"/>
    <property type="match status" value="1"/>
</dbReference>
<dbReference type="PANTHER" id="PTHR19229">
    <property type="entry name" value="ATP-BINDING CASSETTE TRANSPORTER SUBFAMILY A ABCA"/>
    <property type="match status" value="1"/>
</dbReference>
<dbReference type="InterPro" id="IPR027417">
    <property type="entry name" value="P-loop_NTPase"/>
</dbReference>
<evidence type="ECO:0000256" key="7">
    <source>
        <dbReference type="ARBA" id="ARBA00022840"/>
    </source>
</evidence>
<dbReference type="EMBL" id="JASJQH010007031">
    <property type="protein sequence ID" value="KAK9719867.1"/>
    <property type="molecule type" value="Genomic_DNA"/>
</dbReference>
<dbReference type="Gene3D" id="3.40.50.300">
    <property type="entry name" value="P-loop containing nucleotide triphosphate hydrolases"/>
    <property type="match status" value="1"/>
</dbReference>
<accession>A0ABR2W4J7</accession>
<name>A0ABR2W4J7_9FUNG</name>
<dbReference type="CDD" id="cd03263">
    <property type="entry name" value="ABC_subfamily_A"/>
    <property type="match status" value="1"/>
</dbReference>
<keyword evidence="5" id="KW-0677">Repeat</keyword>
<evidence type="ECO:0000256" key="3">
    <source>
        <dbReference type="ARBA" id="ARBA00022448"/>
    </source>
</evidence>
<dbReference type="Proteomes" id="UP001479436">
    <property type="component" value="Unassembled WGS sequence"/>
</dbReference>
<sequence>MSDFTKATEASNNVSSSEENFTLIKLPKETPQSRNYEREKSYQLRALGRKTLTYQKRQMFVNVCCISLCPFLMVAAAGLLSHVILSLLRNSLPPVEEMVTCSSYNASNYQGFPILSDELPTLPSNLIPNAQLSSPVKQANFFTFSRGDSFGKSSGNSFLDPNLQTCTFWFEHNYPYRAPYELDPQVTDQRLRLSTTFKPDPIGGWLGQEQIKEPAWLGRFQTYPWYIVKDEVGTNSGRKPELPSMSFNETLPEKMLLNQTSGTGIMRSLPINYFIQFGNIMGTTKNAEMLGLPFIDKRSDQDVNESITEQVQIVLQGLSTMNNSVLHETNPDDESTIRYFVEVSQQVSQVPWGALIFSKLAPETKQWNYTLQIGMDARISKAAAFPSRGLRNVATQSFLGTAFLQSIPNTSADRISHGFRVMPQLVKNELDFPVGSFVGRILYPFGISFLLPVFVIMLVKEKEDRILIMMKMNGLKSWAYYSTCYIHFYLLHIITSVIFCVSGVAFGMELFTRTEPSVYILLLFIWGHVQIALAFFLSSFLSKVQFSLIFSFLLVLCGVLCNLALEMIFDGPSPIWHFIWPPFAFYHCLTLLNIVAVDLNEAAYTMAKLKLPNEVMIGIIFMIVEIFVLFALTGYINSVLPGEYGTKKPWHFIFTEMFSKSRESRELPVSIENTEIKEFPDEDEDVKMEKRRVLLNEHLTDSPLIMKSLSKRYGKDHLAVKDITLAIESDKIFGLLGPNGAGKTTLISILTGLYSPSSGQALVDGYDINTQMREIYMSIGICPQHNILWDDLTVGEHLLFFARLKGIPHELEYEAMREALTHVSLQLFENRLAKGLSGGEKRRLSIAIALVGNPKVVFLDEPTTGLDPEVRRLIWDIILDSKHGRTIILTTHSMEEADVLCNNIGIMVKGQLRCLGTSLHLKQTYGNGFQLGFSVTPENMDKASDFIESIIPSKWTKQQYSGTALYRFSSGPGVVPSIFEKMEPGRAEVGILDWGLSQTSLEEVFLEIVQEEDI</sequence>
<dbReference type="InterPro" id="IPR003593">
    <property type="entry name" value="AAA+_ATPase"/>
</dbReference>
<evidence type="ECO:0000256" key="1">
    <source>
        <dbReference type="ARBA" id="ARBA00004141"/>
    </source>
</evidence>
<proteinExistence type="inferred from homology"/>
<keyword evidence="8 10" id="KW-1133">Transmembrane helix</keyword>
<dbReference type="Pfam" id="PF12698">
    <property type="entry name" value="ABC2_membrane_3"/>
    <property type="match status" value="1"/>
</dbReference>
<dbReference type="InterPro" id="IPR026082">
    <property type="entry name" value="ABCA"/>
</dbReference>
<evidence type="ECO:0000256" key="2">
    <source>
        <dbReference type="ARBA" id="ARBA00008869"/>
    </source>
</evidence>
<feature type="transmembrane region" description="Helical" evidence="10">
    <location>
        <begin position="575"/>
        <end position="595"/>
    </location>
</feature>
<keyword evidence="3" id="KW-0813">Transport</keyword>
<evidence type="ECO:0000313" key="12">
    <source>
        <dbReference type="EMBL" id="KAK9719867.1"/>
    </source>
</evidence>
<dbReference type="InterPro" id="IPR013525">
    <property type="entry name" value="ABC2_TM"/>
</dbReference>
<comment type="similarity">
    <text evidence="2">Belongs to the ABC transporter superfamily. ABCA family.</text>
</comment>
<feature type="transmembrane region" description="Helical" evidence="10">
    <location>
        <begin position="441"/>
        <end position="459"/>
    </location>
</feature>
<keyword evidence="9 10" id="KW-0472">Membrane</keyword>
<comment type="caution">
    <text evidence="12">The sequence shown here is derived from an EMBL/GenBank/DDBJ whole genome shotgun (WGS) entry which is preliminary data.</text>
</comment>
<evidence type="ECO:0000256" key="5">
    <source>
        <dbReference type="ARBA" id="ARBA00022737"/>
    </source>
</evidence>
<dbReference type="PROSITE" id="PS50893">
    <property type="entry name" value="ABC_TRANSPORTER_2"/>
    <property type="match status" value="1"/>
</dbReference>
<protein>
    <recommendedName>
        <fullName evidence="11">ABC transporter domain-containing protein</fullName>
    </recommendedName>
</protein>
<feature type="transmembrane region" description="Helical" evidence="10">
    <location>
        <begin position="548"/>
        <end position="569"/>
    </location>
</feature>
<keyword evidence="7" id="KW-0067">ATP-binding</keyword>
<evidence type="ECO:0000256" key="8">
    <source>
        <dbReference type="ARBA" id="ARBA00022989"/>
    </source>
</evidence>
<evidence type="ECO:0000256" key="6">
    <source>
        <dbReference type="ARBA" id="ARBA00022741"/>
    </source>
</evidence>
<keyword evidence="6" id="KW-0547">Nucleotide-binding</keyword>
<feature type="domain" description="ABC transporter" evidence="11">
    <location>
        <begin position="704"/>
        <end position="934"/>
    </location>
</feature>
<dbReference type="InterPro" id="IPR017871">
    <property type="entry name" value="ABC_transporter-like_CS"/>
</dbReference>
<evidence type="ECO:0000256" key="9">
    <source>
        <dbReference type="ARBA" id="ARBA00023136"/>
    </source>
</evidence>
<feature type="transmembrane region" description="Helical" evidence="10">
    <location>
        <begin position="59"/>
        <end position="85"/>
    </location>
</feature>
<dbReference type="SUPFAM" id="SSF52540">
    <property type="entry name" value="P-loop containing nucleoside triphosphate hydrolases"/>
    <property type="match status" value="1"/>
</dbReference>
<comment type="subcellular location">
    <subcellularLocation>
        <location evidence="1">Membrane</location>
        <topology evidence="1">Multi-pass membrane protein</topology>
    </subcellularLocation>
</comment>
<feature type="transmembrane region" description="Helical" evidence="10">
    <location>
        <begin position="518"/>
        <end position="541"/>
    </location>
</feature>
<evidence type="ECO:0000256" key="10">
    <source>
        <dbReference type="SAM" id="Phobius"/>
    </source>
</evidence>
<gene>
    <name evidence="12" type="ORF">K7432_004494</name>
</gene>
<evidence type="ECO:0000313" key="13">
    <source>
        <dbReference type="Proteomes" id="UP001479436"/>
    </source>
</evidence>
<dbReference type="SMART" id="SM00382">
    <property type="entry name" value="AAA"/>
    <property type="match status" value="1"/>
</dbReference>
<evidence type="ECO:0000256" key="4">
    <source>
        <dbReference type="ARBA" id="ARBA00022692"/>
    </source>
</evidence>
<dbReference type="InterPro" id="IPR003439">
    <property type="entry name" value="ABC_transporter-like_ATP-bd"/>
</dbReference>
<feature type="transmembrane region" description="Helical" evidence="10">
    <location>
        <begin position="615"/>
        <end position="636"/>
    </location>
</feature>
<feature type="transmembrane region" description="Helical" evidence="10">
    <location>
        <begin position="480"/>
        <end position="506"/>
    </location>
</feature>
<dbReference type="PROSITE" id="PS00211">
    <property type="entry name" value="ABC_TRANSPORTER_1"/>
    <property type="match status" value="1"/>
</dbReference>
<evidence type="ECO:0000259" key="11">
    <source>
        <dbReference type="PROSITE" id="PS50893"/>
    </source>
</evidence>
<keyword evidence="4 10" id="KW-0812">Transmembrane</keyword>
<keyword evidence="13" id="KW-1185">Reference proteome</keyword>
<organism evidence="12 13">
    <name type="scientific">Basidiobolus ranarum</name>
    <dbReference type="NCBI Taxonomy" id="34480"/>
    <lineage>
        <taxon>Eukaryota</taxon>
        <taxon>Fungi</taxon>
        <taxon>Fungi incertae sedis</taxon>
        <taxon>Zoopagomycota</taxon>
        <taxon>Entomophthoromycotina</taxon>
        <taxon>Basidiobolomycetes</taxon>
        <taxon>Basidiobolales</taxon>
        <taxon>Basidiobolaceae</taxon>
        <taxon>Basidiobolus</taxon>
    </lineage>
</organism>
<dbReference type="PANTHER" id="PTHR19229:SF36">
    <property type="entry name" value="ATP-BINDING CASSETTE SUB-FAMILY A MEMBER 2"/>
    <property type="match status" value="1"/>
</dbReference>
<reference evidence="12 13" key="1">
    <citation type="submission" date="2023-04" db="EMBL/GenBank/DDBJ databases">
        <title>Genome of Basidiobolus ranarum AG-B5.</title>
        <authorList>
            <person name="Stajich J.E."/>
            <person name="Carter-House D."/>
            <person name="Gryganskyi A."/>
        </authorList>
    </citation>
    <scope>NUCLEOTIDE SEQUENCE [LARGE SCALE GENOMIC DNA]</scope>
    <source>
        <strain evidence="12 13">AG-B5</strain>
    </source>
</reference>